<feature type="transmembrane region" description="Helical" evidence="1">
    <location>
        <begin position="12"/>
        <end position="33"/>
    </location>
</feature>
<proteinExistence type="predicted"/>
<sequence>MSNGHSTCSLFELFLGFLTGVVWLLLATTLGVLTSLFTFLNLGIVGTVLHFIIAILGFLAVLLFGICIFKRAWGCCCGKKSGC</sequence>
<gene>
    <name evidence="2" type="ORF">AWH48_19950</name>
</gene>
<organism evidence="2 3">
    <name type="scientific">Domibacillus aminovorans</name>
    <dbReference type="NCBI Taxonomy" id="29332"/>
    <lineage>
        <taxon>Bacteria</taxon>
        <taxon>Bacillati</taxon>
        <taxon>Bacillota</taxon>
        <taxon>Bacilli</taxon>
        <taxon>Bacillales</taxon>
        <taxon>Bacillaceae</taxon>
        <taxon>Domibacillus</taxon>
    </lineage>
</organism>
<evidence type="ECO:0000313" key="3">
    <source>
        <dbReference type="Proteomes" id="UP000077271"/>
    </source>
</evidence>
<dbReference type="AlphaFoldDB" id="A0A177KTE2"/>
<accession>A0A177KTE2</accession>
<dbReference type="EMBL" id="LQWZ01000021">
    <property type="protein sequence ID" value="OAH56639.1"/>
    <property type="molecule type" value="Genomic_DNA"/>
</dbReference>
<keyword evidence="1" id="KW-0472">Membrane</keyword>
<feature type="transmembrane region" description="Helical" evidence="1">
    <location>
        <begin position="39"/>
        <end position="64"/>
    </location>
</feature>
<dbReference type="OrthoDB" id="2944044at2"/>
<comment type="caution">
    <text evidence="2">The sequence shown here is derived from an EMBL/GenBank/DDBJ whole genome shotgun (WGS) entry which is preliminary data.</text>
</comment>
<dbReference type="RefSeq" id="WP_018391883.1">
    <property type="nucleotide sequence ID" value="NZ_LQWZ01000021.1"/>
</dbReference>
<keyword evidence="1" id="KW-0812">Transmembrane</keyword>
<evidence type="ECO:0000313" key="2">
    <source>
        <dbReference type="EMBL" id="OAH56639.1"/>
    </source>
</evidence>
<evidence type="ECO:0000256" key="1">
    <source>
        <dbReference type="SAM" id="Phobius"/>
    </source>
</evidence>
<dbReference type="Proteomes" id="UP000077271">
    <property type="component" value="Unassembled WGS sequence"/>
</dbReference>
<protein>
    <submittedName>
        <fullName evidence="2">ABC transporter</fullName>
    </submittedName>
</protein>
<keyword evidence="1" id="KW-1133">Transmembrane helix</keyword>
<name>A0A177KTE2_9BACI</name>
<reference evidence="2 3" key="1">
    <citation type="submission" date="2016-01" db="EMBL/GenBank/DDBJ databases">
        <title>Investigation of taxonomic status of Bacillus aminovorans.</title>
        <authorList>
            <person name="Verma A."/>
            <person name="Pal Y."/>
            <person name="Krishnamurthi S."/>
        </authorList>
    </citation>
    <scope>NUCLEOTIDE SEQUENCE [LARGE SCALE GENOMIC DNA]</scope>
    <source>
        <strain evidence="2 3">DSM 4337</strain>
    </source>
</reference>